<sequence length="342" mass="36018">MAGKNNKTSLASVGRMPMISEDEQGQLAPALPARSGRRSAIRSGAADPVSQWSITPPSSTASSDESPSEYKGPPPRAPSKTEEWFRRRGGWYRVGLLAFLIVALVVGLGAGLGIGLRKKNQHSSTTPPSSSSPQPALFPSGSYSFTAALVNTSTACSSDPQAFACYPYSTYSPSDPASSAATFHWVIAQLNSFTYAVSSSASPFAPSFANVTMALLDGNQHAERLAFEFPAAVSVVVPPGATTCWYNGTVFSATLWTRMRATYPPGVEAAPPPTNASTNFAAWPFRVEIVQRQRAGAGVPDCRDRSGQPLDGLAGSGDCGCWYSNYGLGNGSRSDAGKRWTG</sequence>
<dbReference type="STRING" id="1093900.A0A507BD21"/>
<proteinExistence type="predicted"/>
<name>A0A507BD21_9PEZI</name>
<dbReference type="Proteomes" id="UP000319257">
    <property type="component" value="Unassembled WGS sequence"/>
</dbReference>
<gene>
    <name evidence="3" type="ORF">E0L32_003274</name>
</gene>
<evidence type="ECO:0008006" key="5">
    <source>
        <dbReference type="Google" id="ProtNLM"/>
    </source>
</evidence>
<feature type="region of interest" description="Disordered" evidence="1">
    <location>
        <begin position="1"/>
        <end position="82"/>
    </location>
</feature>
<dbReference type="RefSeq" id="XP_030998867.1">
    <property type="nucleotide sequence ID" value="XM_031137556.1"/>
</dbReference>
<keyword evidence="2" id="KW-1133">Transmembrane helix</keyword>
<evidence type="ECO:0000256" key="1">
    <source>
        <dbReference type="SAM" id="MobiDB-lite"/>
    </source>
</evidence>
<dbReference type="InParanoid" id="A0A507BD21"/>
<reference evidence="3 4" key="1">
    <citation type="submission" date="2019-06" db="EMBL/GenBank/DDBJ databases">
        <title>Draft genome sequence of the filamentous fungus Phialemoniopsis curvata isolated from diesel fuel.</title>
        <authorList>
            <person name="Varaljay V.A."/>
            <person name="Lyon W.J."/>
            <person name="Crouch A.L."/>
            <person name="Drake C.E."/>
            <person name="Hollomon J.M."/>
            <person name="Nadeau L.J."/>
            <person name="Nunn H.S."/>
            <person name="Stevenson B.S."/>
            <person name="Bojanowski C.L."/>
            <person name="Crookes-Goodson W.J."/>
        </authorList>
    </citation>
    <scope>NUCLEOTIDE SEQUENCE [LARGE SCALE GENOMIC DNA]</scope>
    <source>
        <strain evidence="3 4">D216</strain>
    </source>
</reference>
<feature type="compositionally biased region" description="Polar residues" evidence="1">
    <location>
        <begin position="1"/>
        <end position="11"/>
    </location>
</feature>
<organism evidence="3 4">
    <name type="scientific">Thyridium curvatum</name>
    <dbReference type="NCBI Taxonomy" id="1093900"/>
    <lineage>
        <taxon>Eukaryota</taxon>
        <taxon>Fungi</taxon>
        <taxon>Dikarya</taxon>
        <taxon>Ascomycota</taxon>
        <taxon>Pezizomycotina</taxon>
        <taxon>Sordariomycetes</taxon>
        <taxon>Sordariomycetidae</taxon>
        <taxon>Thyridiales</taxon>
        <taxon>Thyridiaceae</taxon>
        <taxon>Thyridium</taxon>
    </lineage>
</organism>
<protein>
    <recommendedName>
        <fullName evidence="5">Tat pathway signal sequence</fullName>
    </recommendedName>
</protein>
<feature type="compositionally biased region" description="Low complexity" evidence="1">
    <location>
        <begin position="55"/>
        <end position="65"/>
    </location>
</feature>
<accession>A0A507BD21</accession>
<evidence type="ECO:0000313" key="4">
    <source>
        <dbReference type="Proteomes" id="UP000319257"/>
    </source>
</evidence>
<comment type="caution">
    <text evidence="3">The sequence shown here is derived from an EMBL/GenBank/DDBJ whole genome shotgun (WGS) entry which is preliminary data.</text>
</comment>
<dbReference type="EMBL" id="SKBQ01000014">
    <property type="protein sequence ID" value="TPX17156.1"/>
    <property type="molecule type" value="Genomic_DNA"/>
</dbReference>
<keyword evidence="2" id="KW-0472">Membrane</keyword>
<dbReference type="AlphaFoldDB" id="A0A507BD21"/>
<evidence type="ECO:0000313" key="3">
    <source>
        <dbReference type="EMBL" id="TPX17156.1"/>
    </source>
</evidence>
<dbReference type="GeneID" id="41970721"/>
<dbReference type="OrthoDB" id="5296155at2759"/>
<evidence type="ECO:0000256" key="2">
    <source>
        <dbReference type="SAM" id="Phobius"/>
    </source>
</evidence>
<keyword evidence="2" id="KW-0812">Transmembrane</keyword>
<keyword evidence="4" id="KW-1185">Reference proteome</keyword>
<feature type="transmembrane region" description="Helical" evidence="2">
    <location>
        <begin position="94"/>
        <end position="116"/>
    </location>
</feature>